<reference evidence="2" key="1">
    <citation type="submission" date="2021-02" db="EMBL/GenBank/DDBJ databases">
        <authorList>
            <person name="Han P."/>
        </authorList>
    </citation>
    <scope>NUCLEOTIDE SEQUENCE</scope>
    <source>
        <strain evidence="2">Candidatus Nitrosotenuis uzonensis 5A</strain>
    </source>
</reference>
<gene>
    <name evidence="2" type="ORF">NUZ5A_50332</name>
</gene>
<dbReference type="AlphaFoldDB" id="A0A812EVY9"/>
<dbReference type="SMART" id="SM00327">
    <property type="entry name" value="VWA"/>
    <property type="match status" value="1"/>
</dbReference>
<organism evidence="2 3">
    <name type="scientific">Candidatus Nitrosotenuis uzonensis</name>
    <dbReference type="NCBI Taxonomy" id="1407055"/>
    <lineage>
        <taxon>Archaea</taxon>
        <taxon>Nitrososphaerota</taxon>
        <taxon>Candidatus Nitrosotenuis</taxon>
    </lineage>
</organism>
<sequence>MQSLRLGYDTLVEIATFLARRWSEREKVIVEFSDKKETQTKIKDSKISLVSPERYIGDDFERYRQFRVSIWYEAMRVKFCKKILSNDHAFGFILNTLETRRIELLGRKIWRGMDEEIIFGYTYQWIYRPQLANVLGKTRIVEAFYQHFLFGDVKGEIQPSHAEKITRASARAKEIVREALEKKHDTEWLEKKVPEILGILDIDALVTIPLSVPWKAPGLAVTKQDLVKAVNKIAENREADFGKVDIKNVLEGKAVAEEFKVLREETRKSQNKGLGSEAIGIRVPGSTNVDETRIYDQDLISNLKTKFKEWKTSWKEQHVISGDEFDEESYVEGHYKPFLTDIKKSINAKIVILLDHSSSINDVQTQYKKATLALCEVLSFLKIRFSVYAFNTSQKQVVCWLIKSEDAKWNSATAKRLAQIEANGGTPLADVYQKMYPILRSKKPDIFLTLSDGEPSDPDAVRAMVKSLRSVGIKMVAIGIGHDTFSATKIASNLRYLDYERTLAVSRLKDIPNRVLSVLQAS</sequence>
<dbReference type="RefSeq" id="WP_205099268.1">
    <property type="nucleotide sequence ID" value="NZ_CAJNAQ010000005.1"/>
</dbReference>
<dbReference type="Pfam" id="PF00092">
    <property type="entry name" value="VWA"/>
    <property type="match status" value="1"/>
</dbReference>
<feature type="domain" description="VWFA" evidence="1">
    <location>
        <begin position="349"/>
        <end position="519"/>
    </location>
</feature>
<accession>A0A812EVY9</accession>
<name>A0A812EVY9_9ARCH</name>
<evidence type="ECO:0000313" key="3">
    <source>
        <dbReference type="Proteomes" id="UP000655759"/>
    </source>
</evidence>
<comment type="caution">
    <text evidence="2">The sequence shown here is derived from an EMBL/GenBank/DDBJ whole genome shotgun (WGS) entry which is preliminary data.</text>
</comment>
<dbReference type="Proteomes" id="UP000655759">
    <property type="component" value="Unassembled WGS sequence"/>
</dbReference>
<dbReference type="PROSITE" id="PS50234">
    <property type="entry name" value="VWFA"/>
    <property type="match status" value="1"/>
</dbReference>
<evidence type="ECO:0000259" key="1">
    <source>
        <dbReference type="PROSITE" id="PS50234"/>
    </source>
</evidence>
<dbReference type="CDD" id="cd00198">
    <property type="entry name" value="vWFA"/>
    <property type="match status" value="1"/>
</dbReference>
<evidence type="ECO:0000313" key="2">
    <source>
        <dbReference type="EMBL" id="CAE6494882.1"/>
    </source>
</evidence>
<dbReference type="EMBL" id="CAJNAQ010000005">
    <property type="protein sequence ID" value="CAE6494882.1"/>
    <property type="molecule type" value="Genomic_DNA"/>
</dbReference>
<dbReference type="Gene3D" id="3.40.50.410">
    <property type="entry name" value="von Willebrand factor, type A domain"/>
    <property type="match status" value="1"/>
</dbReference>
<proteinExistence type="predicted"/>
<protein>
    <submittedName>
        <fullName evidence="2">Putative von Willebrand factor type A domain protein</fullName>
    </submittedName>
</protein>
<dbReference type="SUPFAM" id="SSF53300">
    <property type="entry name" value="vWA-like"/>
    <property type="match status" value="1"/>
</dbReference>
<dbReference type="InterPro" id="IPR002035">
    <property type="entry name" value="VWF_A"/>
</dbReference>
<dbReference type="InterPro" id="IPR036465">
    <property type="entry name" value="vWFA_dom_sf"/>
</dbReference>